<comment type="caution">
    <text evidence="2">The sequence shown here is derived from an EMBL/GenBank/DDBJ whole genome shotgun (WGS) entry which is preliminary data.</text>
</comment>
<evidence type="ECO:0000313" key="2">
    <source>
        <dbReference type="EMBL" id="RMX56620.1"/>
    </source>
</evidence>
<feature type="compositionally biased region" description="Basic and acidic residues" evidence="1">
    <location>
        <begin position="127"/>
        <end position="141"/>
    </location>
</feature>
<dbReference type="EMBL" id="RCHS01000826">
    <property type="protein sequence ID" value="RMX56620.1"/>
    <property type="molecule type" value="Genomic_DNA"/>
</dbReference>
<keyword evidence="3" id="KW-1185">Reference proteome</keyword>
<dbReference type="AlphaFoldDB" id="A0A3M6USJ2"/>
<organism evidence="2 3">
    <name type="scientific">Pocillopora damicornis</name>
    <name type="common">Cauliflower coral</name>
    <name type="synonym">Millepora damicornis</name>
    <dbReference type="NCBI Taxonomy" id="46731"/>
    <lineage>
        <taxon>Eukaryota</taxon>
        <taxon>Metazoa</taxon>
        <taxon>Cnidaria</taxon>
        <taxon>Anthozoa</taxon>
        <taxon>Hexacorallia</taxon>
        <taxon>Scleractinia</taxon>
        <taxon>Astrocoeniina</taxon>
        <taxon>Pocilloporidae</taxon>
        <taxon>Pocillopora</taxon>
    </lineage>
</organism>
<dbReference type="OrthoDB" id="5958445at2759"/>
<sequence length="465" mass="52256">MSRIWTFPFELIKLGLNFIPRKIRKLSQNYDQQVMESPPPISTVSLMKSVSGNEEKTSLLFQESFEGSVLVQLSSKGLLTLKWRRTSQESFSLLREIGNRCENSCENSLRGVGSKCSELRNEGFKMGKESLEKNRKKDRSTEVSAELHAVGSTGSASCLLGNVKTTYEDKAVESMNALNTQTSEGSDTSYGNCHSETYEKLQSPSSLSNEVLTLEAPFLNPELFQKSCSGGFMFLSRSGVRLLISTNYVIVAVLPLLAYVYESQIEEWKTLLFPCPVESCCITADRYLVLLTSSGKVSIWCLHTMRKMHCTGEALFDMEQSSSQRCLMMSGNPFELQFNIVKLDKTGSGEMIRVSFYPDQGNFKVTMKRLALCYPDLLGQSSKSQLCGSIGSLIIFKDSQFADGGDFPEADREREDSWSVKWVVLVPELSISRTFLEEPKCTLEQFTTLRRNSLHQLDELTRTSK</sequence>
<name>A0A3M6USJ2_POCDA</name>
<reference evidence="2 3" key="1">
    <citation type="journal article" date="2018" name="Sci. Rep.">
        <title>Comparative analysis of the Pocillopora damicornis genome highlights role of immune system in coral evolution.</title>
        <authorList>
            <person name="Cunning R."/>
            <person name="Bay R.A."/>
            <person name="Gillette P."/>
            <person name="Baker A.C."/>
            <person name="Traylor-Knowles N."/>
        </authorList>
    </citation>
    <scope>NUCLEOTIDE SEQUENCE [LARGE SCALE GENOMIC DNA]</scope>
    <source>
        <strain evidence="2">RSMAS</strain>
        <tissue evidence="2">Whole animal</tissue>
    </source>
</reference>
<gene>
    <name evidence="2" type="ORF">pdam_00002350</name>
</gene>
<accession>A0A3M6USJ2</accession>
<evidence type="ECO:0000256" key="1">
    <source>
        <dbReference type="SAM" id="MobiDB-lite"/>
    </source>
</evidence>
<dbReference type="Proteomes" id="UP000275408">
    <property type="component" value="Unassembled WGS sequence"/>
</dbReference>
<feature type="region of interest" description="Disordered" evidence="1">
    <location>
        <begin position="127"/>
        <end position="146"/>
    </location>
</feature>
<protein>
    <submittedName>
        <fullName evidence="2">Uncharacterized protein</fullName>
    </submittedName>
</protein>
<evidence type="ECO:0000313" key="3">
    <source>
        <dbReference type="Proteomes" id="UP000275408"/>
    </source>
</evidence>
<proteinExistence type="predicted"/>